<feature type="transmembrane region" description="Helical" evidence="1">
    <location>
        <begin position="55"/>
        <end position="76"/>
    </location>
</feature>
<accession>A0A5A9ZTJ5</accession>
<keyword evidence="3" id="KW-1185">Reference proteome</keyword>
<dbReference type="AlphaFoldDB" id="A0A5A9ZTJ5"/>
<dbReference type="RefSeq" id="WP_111362276.1">
    <property type="nucleotide sequence ID" value="NZ_VINQ01000001.1"/>
</dbReference>
<name>A0A5A9ZTJ5_9RHOB</name>
<reference evidence="2 3" key="1">
    <citation type="submission" date="2019-07" db="EMBL/GenBank/DDBJ databases">
        <title>Aquicoccus porphyridii gen. nov., sp. nov., isolated from a small marine red alga, Porphyridium marinum.</title>
        <authorList>
            <person name="Liu L."/>
        </authorList>
    </citation>
    <scope>NUCLEOTIDE SEQUENCE [LARGE SCALE GENOMIC DNA]</scope>
    <source>
        <strain evidence="2 3">L1 8-17</strain>
    </source>
</reference>
<comment type="caution">
    <text evidence="2">The sequence shown here is derived from an EMBL/GenBank/DDBJ whole genome shotgun (WGS) entry which is preliminary data.</text>
</comment>
<keyword evidence="1" id="KW-1133">Transmembrane helix</keyword>
<evidence type="ECO:0000313" key="2">
    <source>
        <dbReference type="EMBL" id="KAA0920693.1"/>
    </source>
</evidence>
<sequence length="128" mass="13352">MTLAFWEPVRDILQATSRDIGNRAKAGIAKAILAIVAAGLLLSAGLVALAQTVGYPIAALVFAAVFALLALVAHLIGRVLARRQAQRIAHAKSRAEADLALATSVARSTLPFLPLVAFVAAFALGRRT</sequence>
<dbReference type="EMBL" id="VINQ01000001">
    <property type="protein sequence ID" value="KAA0920693.1"/>
    <property type="molecule type" value="Genomic_DNA"/>
</dbReference>
<keyword evidence="1" id="KW-0472">Membrane</keyword>
<keyword evidence="1" id="KW-0812">Transmembrane</keyword>
<protein>
    <submittedName>
        <fullName evidence="2">Uncharacterized protein</fullName>
    </submittedName>
</protein>
<evidence type="ECO:0000313" key="3">
    <source>
        <dbReference type="Proteomes" id="UP000325291"/>
    </source>
</evidence>
<dbReference type="Proteomes" id="UP000325291">
    <property type="component" value="Unassembled WGS sequence"/>
</dbReference>
<feature type="transmembrane region" description="Helical" evidence="1">
    <location>
        <begin position="28"/>
        <end position="49"/>
    </location>
</feature>
<proteinExistence type="predicted"/>
<organism evidence="2 3">
    <name type="scientific">Aquicoccus porphyridii</name>
    <dbReference type="NCBI Taxonomy" id="1852029"/>
    <lineage>
        <taxon>Bacteria</taxon>
        <taxon>Pseudomonadati</taxon>
        <taxon>Pseudomonadota</taxon>
        <taxon>Alphaproteobacteria</taxon>
        <taxon>Rhodobacterales</taxon>
        <taxon>Paracoccaceae</taxon>
        <taxon>Aquicoccus</taxon>
    </lineage>
</organism>
<gene>
    <name evidence="2" type="ORF">FLO80_00495</name>
</gene>
<evidence type="ECO:0000256" key="1">
    <source>
        <dbReference type="SAM" id="Phobius"/>
    </source>
</evidence>